<dbReference type="Gene3D" id="1.10.167.10">
    <property type="entry name" value="Regulator of G-protein Signalling 4, domain 2"/>
    <property type="match status" value="3"/>
</dbReference>
<dbReference type="AlphaFoldDB" id="A0A8C9RFJ9"/>
<dbReference type="Pfam" id="PF00615">
    <property type="entry name" value="RGS"/>
    <property type="match status" value="2"/>
</dbReference>
<dbReference type="InterPro" id="IPR048074">
    <property type="entry name" value="RGS22_RGS_fourth"/>
</dbReference>
<reference evidence="3 4" key="1">
    <citation type="submission" date="2019-04" db="EMBL/GenBank/DDBJ databases">
        <authorList>
            <consortium name="Wellcome Sanger Institute Data Sharing"/>
        </authorList>
    </citation>
    <scope>NUCLEOTIDE SEQUENCE [LARGE SCALE GENOMIC DNA]</scope>
</reference>
<reference evidence="3" key="2">
    <citation type="submission" date="2025-08" db="UniProtKB">
        <authorList>
            <consortium name="Ensembl"/>
        </authorList>
    </citation>
    <scope>IDENTIFICATION</scope>
</reference>
<dbReference type="SMART" id="SM00315">
    <property type="entry name" value="RGS"/>
    <property type="match status" value="1"/>
</dbReference>
<evidence type="ECO:0000313" key="3">
    <source>
        <dbReference type="Ensembl" id="ENSSFOP00015010996.2"/>
    </source>
</evidence>
<dbReference type="InterPro" id="IPR036305">
    <property type="entry name" value="RGS_sf"/>
</dbReference>
<dbReference type="GO" id="GO:0001965">
    <property type="term" value="F:G-protein alpha-subunit binding"/>
    <property type="evidence" value="ECO:0007669"/>
    <property type="project" value="InterPro"/>
</dbReference>
<reference evidence="3" key="3">
    <citation type="submission" date="2025-09" db="UniProtKB">
        <authorList>
            <consortium name="Ensembl"/>
        </authorList>
    </citation>
    <scope>IDENTIFICATION</scope>
</reference>
<dbReference type="InterPro" id="IPR042651">
    <property type="entry name" value="Rgs22"/>
</dbReference>
<protein>
    <submittedName>
        <fullName evidence="3">Regulator of G protein signaling 22</fullName>
    </submittedName>
</protein>
<gene>
    <name evidence="3" type="primary">RGS22</name>
</gene>
<proteinExistence type="predicted"/>
<name>A0A8C9RFJ9_SCLFO</name>
<sequence>MSILSQQAFSTPLKYSKDCEVFELVSETAESISKRIRSLLSQYKLKPAASQTMISISTLPDNRCTVLCLDREQGIEWIKKERLPLFLQSDCYFEYRLAKLLSQVDGTHLGHSLLVDLKYQPWAVSPQCHPPAPVDDQGDALMTTLCESFGQVSRVACGVVQNPDNLGGCRFMPRSRSDRCELGYDWEVPAGPREGREHTQQRDSNEAFEMGEDIEESYHDNKVYNLEEFKRTLHGTPGEKLFYLWIDIERLKTLQNVKRKNRLLLQMKDHYLLSGGPCTLSVEMLSRLNIASTLCWREDKLCRVQAYITEVMLLYWCPRFWMVHSPSGEGGAARLRLWREQQLQLLMGIDPYTRAIRLLQQQRSRSCVPWGVPSAGWQVDQLLNHTRSSKRSDQDFIALPTGSTDEGAAGGGSRDWGDDTERMLQVLAQESRAGFFFTCFCEHSGNKLWESCIHFWCDLQLFHQLFGDDGLDLFRQQRQAQLLYYTYLCPSTHMSIGVEEECRRHVHAGLTSPHKELFEQAEQHAVAVLREPWSLLMAQDELTFSSVCHIAFTLPQGPCVCCTALMFNQYVCVCGSSTDLMCWLEIGQLRRIPQRDEAQRAQQSESIRSKYLNRKYFFGLNSPATRKEQEEVLQKVGGWGQLLRGYLSAPVLTHVQNLVRRRIENKWLPLYLATPQFSERQRMQDEFILRQRKKREMWKVGLTLGCGIQVSKELPEFCRALLNPVTCLEFRRFVSLKGDFLENGVLFWLEVQKYKDLHQSHSDEATIQQKVNTIISCFINSSIPPALQIDIPSEQARRILEQKRELGPYVFQEAQMTVLGDLFKLWPEFTAFKNSVEEQTQVLPLLDKHKAEQREQLKRQREEEKERRAKVRAGSAGEHTRTHLYEEWCLSCLSWVPS</sequence>
<evidence type="ECO:0000256" key="1">
    <source>
        <dbReference type="SAM" id="MobiDB-lite"/>
    </source>
</evidence>
<evidence type="ECO:0000313" key="4">
    <source>
        <dbReference type="Proteomes" id="UP000694397"/>
    </source>
</evidence>
<dbReference type="GeneTree" id="ENSGT00500000044936"/>
<dbReference type="OrthoDB" id="10013157at2759"/>
<keyword evidence="4" id="KW-1185">Reference proteome</keyword>
<feature type="domain" description="RGS" evidence="2">
    <location>
        <begin position="716"/>
        <end position="818"/>
    </location>
</feature>
<dbReference type="GO" id="GO:0005737">
    <property type="term" value="C:cytoplasm"/>
    <property type="evidence" value="ECO:0007669"/>
    <property type="project" value="TreeGrafter"/>
</dbReference>
<dbReference type="GO" id="GO:0009966">
    <property type="term" value="P:regulation of signal transduction"/>
    <property type="evidence" value="ECO:0007669"/>
    <property type="project" value="InterPro"/>
</dbReference>
<feature type="region of interest" description="Disordered" evidence="1">
    <location>
        <begin position="853"/>
        <end position="876"/>
    </location>
</feature>
<dbReference type="PANTHER" id="PTHR46583:SF1">
    <property type="entry name" value="REGULATOR OF G-PROTEIN SIGNALING 22"/>
    <property type="match status" value="1"/>
</dbReference>
<dbReference type="Proteomes" id="UP000694397">
    <property type="component" value="Chromosome 18"/>
</dbReference>
<dbReference type="PANTHER" id="PTHR46583">
    <property type="entry name" value="REGULATOR OF G-PROTEIN SIGNALING 22"/>
    <property type="match status" value="1"/>
</dbReference>
<accession>A0A8C9RFJ9</accession>
<dbReference type="PROSITE" id="PS50132">
    <property type="entry name" value="RGS"/>
    <property type="match status" value="1"/>
</dbReference>
<dbReference type="Ensembl" id="ENSSFOT00015011144.2">
    <property type="protein sequence ID" value="ENSSFOP00015010996.2"/>
    <property type="gene ID" value="ENSSFOG00015007128.2"/>
</dbReference>
<organism evidence="3 4">
    <name type="scientific">Scleropages formosus</name>
    <name type="common">Asian bonytongue</name>
    <name type="synonym">Osteoglossum formosum</name>
    <dbReference type="NCBI Taxonomy" id="113540"/>
    <lineage>
        <taxon>Eukaryota</taxon>
        <taxon>Metazoa</taxon>
        <taxon>Chordata</taxon>
        <taxon>Craniata</taxon>
        <taxon>Vertebrata</taxon>
        <taxon>Euteleostomi</taxon>
        <taxon>Actinopterygii</taxon>
        <taxon>Neopterygii</taxon>
        <taxon>Teleostei</taxon>
        <taxon>Osteoglossocephala</taxon>
        <taxon>Osteoglossomorpha</taxon>
        <taxon>Osteoglossiformes</taxon>
        <taxon>Osteoglossidae</taxon>
        <taxon>Scleropages</taxon>
    </lineage>
</organism>
<dbReference type="GO" id="GO:0005634">
    <property type="term" value="C:nucleus"/>
    <property type="evidence" value="ECO:0007669"/>
    <property type="project" value="TreeGrafter"/>
</dbReference>
<dbReference type="InterPro" id="IPR044926">
    <property type="entry name" value="RGS_subdomain_2"/>
</dbReference>
<dbReference type="CDD" id="cd08725">
    <property type="entry name" value="RGS_RGS22_4"/>
    <property type="match status" value="1"/>
</dbReference>
<dbReference type="SUPFAM" id="SSF48097">
    <property type="entry name" value="Regulator of G-protein signaling, RGS"/>
    <property type="match status" value="4"/>
</dbReference>
<feature type="compositionally biased region" description="Basic and acidic residues" evidence="1">
    <location>
        <begin position="853"/>
        <end position="867"/>
    </location>
</feature>
<dbReference type="InterPro" id="IPR016137">
    <property type="entry name" value="RGS"/>
</dbReference>
<evidence type="ECO:0000259" key="2">
    <source>
        <dbReference type="PROSITE" id="PS50132"/>
    </source>
</evidence>